<feature type="compositionally biased region" description="Polar residues" evidence="4">
    <location>
        <begin position="1508"/>
        <end position="1519"/>
    </location>
</feature>
<accession>A0A8H3Y0B2</accession>
<feature type="compositionally biased region" description="Low complexity" evidence="4">
    <location>
        <begin position="1520"/>
        <end position="1530"/>
    </location>
</feature>
<feature type="region of interest" description="Disordered" evidence="4">
    <location>
        <begin position="429"/>
        <end position="510"/>
    </location>
</feature>
<reference evidence="7" key="1">
    <citation type="submission" date="2022-07" db="EMBL/GenBank/DDBJ databases">
        <title>Taxonomy of Aspergillus series Nigri: significant species reduction supported by multi-species coalescent approaches.</title>
        <authorList>
            <person name="Bian C."/>
            <person name="Kusuya Y."/>
            <person name="Sklenar F."/>
            <person name="D'hooge E."/>
            <person name="Yaguchi T."/>
            <person name="Takahashi H."/>
            <person name="Hubka V."/>
        </authorList>
    </citation>
    <scope>NUCLEOTIDE SEQUENCE</scope>
    <source>
        <strain evidence="7">IFM 56815</strain>
    </source>
</reference>
<dbReference type="InterPro" id="IPR012943">
    <property type="entry name" value="Cnn_1N"/>
</dbReference>
<dbReference type="PANTHER" id="PTHR45615">
    <property type="entry name" value="MYOSIN HEAVY CHAIN, NON-MUSCLE"/>
    <property type="match status" value="1"/>
</dbReference>
<dbReference type="Proteomes" id="UP001144157">
    <property type="component" value="Unassembled WGS sequence"/>
</dbReference>
<feature type="coiled-coil region" evidence="3">
    <location>
        <begin position="718"/>
        <end position="752"/>
    </location>
</feature>
<feature type="region of interest" description="Disordered" evidence="4">
    <location>
        <begin position="266"/>
        <end position="369"/>
    </location>
</feature>
<dbReference type="GO" id="GO:0005815">
    <property type="term" value="C:microtubule organizing center"/>
    <property type="evidence" value="ECO:0007669"/>
    <property type="project" value="InterPro"/>
</dbReference>
<feature type="compositionally biased region" description="Basic and acidic residues" evidence="4">
    <location>
        <begin position="74"/>
        <end position="89"/>
    </location>
</feature>
<dbReference type="PANTHER" id="PTHR45615:SF80">
    <property type="entry name" value="GRIP DOMAIN-CONTAINING PROTEIN"/>
    <property type="match status" value="1"/>
</dbReference>
<feature type="compositionally biased region" description="Pro residues" evidence="4">
    <location>
        <begin position="1"/>
        <end position="15"/>
    </location>
</feature>
<feature type="compositionally biased region" description="Low complexity" evidence="4">
    <location>
        <begin position="459"/>
        <end position="484"/>
    </location>
</feature>
<comment type="caution">
    <text evidence="7">The sequence shown here is derived from an EMBL/GenBank/DDBJ whole genome shotgun (WGS) entry which is preliminary data.</text>
</comment>
<feature type="domain" description="Mto1-like Mto2p-binding" evidence="6">
    <location>
        <begin position="1401"/>
        <end position="1450"/>
    </location>
</feature>
<dbReference type="GO" id="GO:0005737">
    <property type="term" value="C:cytoplasm"/>
    <property type="evidence" value="ECO:0007669"/>
    <property type="project" value="UniProtKB-SubCell"/>
</dbReference>
<dbReference type="Pfam" id="PF12808">
    <property type="entry name" value="Mto2_bdg"/>
    <property type="match status" value="2"/>
</dbReference>
<proteinExistence type="predicted"/>
<comment type="subcellular location">
    <subcellularLocation>
        <location evidence="1">Cytoplasm</location>
    </subcellularLocation>
</comment>
<feature type="compositionally biased region" description="Low complexity" evidence="4">
    <location>
        <begin position="266"/>
        <end position="284"/>
    </location>
</feature>
<evidence type="ECO:0000256" key="1">
    <source>
        <dbReference type="ARBA" id="ARBA00004496"/>
    </source>
</evidence>
<gene>
    <name evidence="7" type="ORF">AtubIFM56815_004545</name>
</gene>
<evidence type="ECO:0000256" key="3">
    <source>
        <dbReference type="SAM" id="Coils"/>
    </source>
</evidence>
<feature type="region of interest" description="Disordered" evidence="4">
    <location>
        <begin position="222"/>
        <end position="254"/>
    </location>
</feature>
<feature type="domain" description="Centrosomin N-terminal motif 1" evidence="5">
    <location>
        <begin position="561"/>
        <end position="633"/>
    </location>
</feature>
<evidence type="ECO:0000256" key="2">
    <source>
        <dbReference type="ARBA" id="ARBA00022490"/>
    </source>
</evidence>
<dbReference type="EMBL" id="BRPE01000002">
    <property type="protein sequence ID" value="GLA80913.1"/>
    <property type="molecule type" value="Genomic_DNA"/>
</dbReference>
<organism evidence="7 8">
    <name type="scientific">Aspergillus tubingensis</name>
    <dbReference type="NCBI Taxonomy" id="5068"/>
    <lineage>
        <taxon>Eukaryota</taxon>
        <taxon>Fungi</taxon>
        <taxon>Dikarya</taxon>
        <taxon>Ascomycota</taxon>
        <taxon>Pezizomycotina</taxon>
        <taxon>Eurotiomycetes</taxon>
        <taxon>Eurotiomycetidae</taxon>
        <taxon>Eurotiales</taxon>
        <taxon>Aspergillaceae</taxon>
        <taxon>Aspergillus</taxon>
        <taxon>Aspergillus subgen. Circumdati</taxon>
    </lineage>
</organism>
<name>A0A8H3Y0B2_ASPTU</name>
<feature type="compositionally biased region" description="Polar residues" evidence="4">
    <location>
        <begin position="869"/>
        <end position="880"/>
    </location>
</feature>
<feature type="compositionally biased region" description="Basic and acidic residues" evidence="4">
    <location>
        <begin position="1618"/>
        <end position="1630"/>
    </location>
</feature>
<feature type="compositionally biased region" description="Acidic residues" evidence="4">
    <location>
        <begin position="650"/>
        <end position="659"/>
    </location>
</feature>
<feature type="domain" description="Mto1-like Mto2p-binding" evidence="6">
    <location>
        <begin position="1557"/>
        <end position="1607"/>
    </location>
</feature>
<feature type="compositionally biased region" description="Basic and acidic residues" evidence="4">
    <location>
        <begin position="1599"/>
        <end position="1610"/>
    </location>
</feature>
<feature type="region of interest" description="Disordered" evidence="4">
    <location>
        <begin position="1599"/>
        <end position="1661"/>
    </location>
</feature>
<feature type="region of interest" description="Disordered" evidence="4">
    <location>
        <begin position="1"/>
        <end position="47"/>
    </location>
</feature>
<keyword evidence="3" id="KW-0175">Coiled coil</keyword>
<feature type="compositionally biased region" description="Basic and acidic residues" evidence="4">
    <location>
        <begin position="632"/>
        <end position="649"/>
    </location>
</feature>
<feature type="region of interest" description="Disordered" evidence="4">
    <location>
        <begin position="632"/>
        <end position="659"/>
    </location>
</feature>
<feature type="coiled-coil region" evidence="3">
    <location>
        <begin position="793"/>
        <end position="820"/>
    </location>
</feature>
<evidence type="ECO:0000256" key="4">
    <source>
        <dbReference type="SAM" id="MobiDB-lite"/>
    </source>
</evidence>
<protein>
    <submittedName>
        <fullName evidence="7">Anucleate primary sterigmata protein B</fullName>
    </submittedName>
</protein>
<feature type="region of interest" description="Disordered" evidence="4">
    <location>
        <begin position="1465"/>
        <end position="1556"/>
    </location>
</feature>
<sequence>MSTASPQPPSSPSPESPNVAEHAHPVRSPTFSPPPNPLHEEGLPALEDVFRDPIPLMVAENARGGLSPTTMDTPARDGAVDDHYAHEEPGALSDAQRHNPAVDPSTVEDPAHDDSNLSLPPLPDNDDSSLLLSADDDYQERVDDQTFIKEKEMRRQLMDMESSFLPEPSTIEVATTNRIIGADDTYLVGIHEEEPVPEVLESTQISFVPPDDSIHDIAAAADGTHTPQTPTHEHRQDTAEDLDATPAASPEQHGDNTTILEAIPSSPSAAAAARTSTRNQSTSSENAPDTSQIARDDAFDRSPVPDADISLQSSHHKIRSLSRSVSPGTSRLFHDNSANDADTASHTSSRRSNRPKYLTSRNSAHRLSYSSVTSAGTEITNSDATLGADYALQSGGAAPGNPGLAHAGQRNTLARSVSLGSMASGISGYSDENLFDRKNPGGTTEGGLQTLDEEEGPTQSRPGSSYQRYQQQQQQQQQQQSEQRPQQEFHPDDASGPMTPRAKPQDTGFPTDTVLAERVKDVQVPSAFVKQFREDYGSRGLSPEKRTSATPAFARSGRTMTLKEQSSTIDRLSKENFDLKMRIHFLNEALNRRSEEGIKEMISENVELKSDKLKLQKDNQSLKRKLRDLEKQLKDQQSDKESMLNHDPEGSDEEDRDPAQDEEILFLRERAETYELEIERLRSESIARESEKRRLAEMVKSLSDGRPMGSDVGAREERDMWKDMLEAETAAREQAEEENKRLREETLRLKNEMNFPVVAARVGQRDRIGSMASYSAASERDFSRDPHTVSSSSSTLVMELELLKQENAELRKEVSAQTSMLTSRNREKERLYQEIEELKLGQRRDGTRSVAGDSIFDRSASRAHGRPSSRASDGTGQSPSDDAEREDLETRVGQLRDQVSALKLENQSIREQLDEVNQDYDSLDKAYQADVDEAEEEISNLQQMVQNLRQERDQSMQIAEERDEAFQNIRAEAQEELDAMSEALEQKVEECQRLSEEVRVQDENLRALQAEMRSASEGIIRLEEDAQNNLQRYKAVQQELEDCNREMESLEKDLYEANTKVQRLTVQIESSQNEIAFLREEQDGDKIKIGDLESELKSYQLSLQSERDKTRELEERLAEERHQREVVGSKEKQEVQRIVNELNREATTAKEENRKLRKNLSAQEIEAATWKERLLDLENNLRETLGDLTGSRSSLISNIMKLQKELESTALELESTRAKLDDKESLLRNRDALLESHGLESRKLAELLDRERHARRADKQSFEQALKSHHQASRTITQNNSRISELENARNQDRKRFTTLEQQFRDQLSERNVMLLNIWKRLSAMCGPDWAHSNSLINGNLPSQEVIGNILFWPGFSRNLLLAVKTVESVISGFKSRIKGVERDLTKQYQMLEHTFSLRVKKLDRLEESMMNMRAQQHSRNQSGMSPEMAKLRGENRLLKAELNLLQSHSRSRGPASAAVSAAAVGIGSNSPRSPTRALSLDPGADAEPGSLIRHHSAVEKPAPSRGLSRSATTGIPQPSHSASTTSTATLANDGPGALVQGSRSRHMSADPGSNEKWIQRLHELEKRLKAEREARLLDRSGARRRLEERDAENQRLRAQLERQRVRKELSGGTSTDEDVRARGQRRLEGSDPGTSDGYDRRRDDEMSSSEGEGIYVDIEV</sequence>
<evidence type="ECO:0000313" key="8">
    <source>
        <dbReference type="Proteomes" id="UP001144157"/>
    </source>
</evidence>
<evidence type="ECO:0000313" key="7">
    <source>
        <dbReference type="EMBL" id="GLA80913.1"/>
    </source>
</evidence>
<feature type="compositionally biased region" description="Polar residues" evidence="4">
    <location>
        <begin position="336"/>
        <end position="347"/>
    </location>
</feature>
<feature type="region of interest" description="Disordered" evidence="4">
    <location>
        <begin position="60"/>
        <end position="138"/>
    </location>
</feature>
<feature type="region of interest" description="Disordered" evidence="4">
    <location>
        <begin position="843"/>
        <end position="889"/>
    </location>
</feature>
<keyword evidence="2" id="KW-0963">Cytoplasm</keyword>
<dbReference type="InterPro" id="IPR024545">
    <property type="entry name" value="Mto1-like_Mto2p-bd"/>
</dbReference>
<dbReference type="Pfam" id="PF07989">
    <property type="entry name" value="Cnn_1N"/>
    <property type="match status" value="1"/>
</dbReference>
<evidence type="ECO:0000259" key="5">
    <source>
        <dbReference type="Pfam" id="PF07989"/>
    </source>
</evidence>
<evidence type="ECO:0000259" key="6">
    <source>
        <dbReference type="Pfam" id="PF12808"/>
    </source>
</evidence>